<accession>A0A445GAS6</accession>
<name>A0A445GAS6_GLYSO</name>
<evidence type="ECO:0000313" key="2">
    <source>
        <dbReference type="EMBL" id="RZB58319.1"/>
    </source>
</evidence>
<feature type="region of interest" description="Disordered" evidence="1">
    <location>
        <begin position="38"/>
        <end position="57"/>
    </location>
</feature>
<dbReference type="Gramene" id="XM_028355537.1">
    <property type="protein sequence ID" value="XP_028211338.1"/>
    <property type="gene ID" value="LOC114394001"/>
</dbReference>
<protein>
    <recommendedName>
        <fullName evidence="4">DUF4378 domain-containing protein</fullName>
    </recommendedName>
</protein>
<dbReference type="Proteomes" id="UP000289340">
    <property type="component" value="Chromosome 17"/>
</dbReference>
<dbReference type="PANTHER" id="PTHR37613:SF5">
    <property type="entry name" value="DUF4378 DOMAIN-CONTAINING PROTEIN"/>
    <property type="match status" value="1"/>
</dbReference>
<dbReference type="PANTHER" id="PTHR37613">
    <property type="entry name" value="DUF4378 DOMAIN PROTEIN"/>
    <property type="match status" value="1"/>
</dbReference>
<dbReference type="EMBL" id="QZWG01000017">
    <property type="protein sequence ID" value="RZB58319.1"/>
    <property type="molecule type" value="Genomic_DNA"/>
</dbReference>
<organism evidence="2 3">
    <name type="scientific">Glycine soja</name>
    <name type="common">Wild soybean</name>
    <dbReference type="NCBI Taxonomy" id="3848"/>
    <lineage>
        <taxon>Eukaryota</taxon>
        <taxon>Viridiplantae</taxon>
        <taxon>Streptophyta</taxon>
        <taxon>Embryophyta</taxon>
        <taxon>Tracheophyta</taxon>
        <taxon>Spermatophyta</taxon>
        <taxon>Magnoliopsida</taxon>
        <taxon>eudicotyledons</taxon>
        <taxon>Gunneridae</taxon>
        <taxon>Pentapetalae</taxon>
        <taxon>rosids</taxon>
        <taxon>fabids</taxon>
        <taxon>Fabales</taxon>
        <taxon>Fabaceae</taxon>
        <taxon>Papilionoideae</taxon>
        <taxon>50 kb inversion clade</taxon>
        <taxon>NPAAA clade</taxon>
        <taxon>indigoferoid/millettioid clade</taxon>
        <taxon>Phaseoleae</taxon>
        <taxon>Glycine</taxon>
        <taxon>Glycine subgen. Soja</taxon>
    </lineage>
</organism>
<dbReference type="AlphaFoldDB" id="A0A445GAS6"/>
<evidence type="ECO:0000313" key="3">
    <source>
        <dbReference type="Proteomes" id="UP000289340"/>
    </source>
</evidence>
<dbReference type="SMR" id="A0A445GAS6"/>
<comment type="caution">
    <text evidence="2">The sequence shown here is derived from an EMBL/GenBank/DDBJ whole genome shotgun (WGS) entry which is preliminary data.</text>
</comment>
<keyword evidence="3" id="KW-1185">Reference proteome</keyword>
<evidence type="ECO:0008006" key="4">
    <source>
        <dbReference type="Google" id="ProtNLM"/>
    </source>
</evidence>
<sequence length="360" mass="41202">MASATPKPRKRLAEFLNEEQEPFPLEVYLSESEYSKRWSLDDGDSSNNTSEKSTKSGLNKRKKGLLLPFCQVLKALYNKLGFNKESKNSLTKFHDQRNKNEGVPEPTIVQFSSDSSFTMFNSCQDIDEEGTSILSHIDQHLLYSHTLCNMGPQRRKRRRFIEGSHELLRKNPVQRAPNVSEEVRIMQQRIRSGVILPKKIREDSLLSAAIWSSLLDQSIKKGNCCTRELGVLLPGTNDVSQILKSKRVLHRIKKMLFDCVKDITITLPAQDDRKKGSRQFMGPLQIAKVLPQRTKKWGQQAGDGENLTYLLALDYLNSIMEWNKFEPHVKDISVEITDAILDNIHNEIVFEMIGNLTRNT</sequence>
<proteinExistence type="predicted"/>
<evidence type="ECO:0000256" key="1">
    <source>
        <dbReference type="SAM" id="MobiDB-lite"/>
    </source>
</evidence>
<gene>
    <name evidence="2" type="ORF">D0Y65_046774</name>
</gene>
<reference evidence="2 3" key="1">
    <citation type="submission" date="2018-09" db="EMBL/GenBank/DDBJ databases">
        <title>A high-quality reference genome of wild soybean provides a powerful tool to mine soybean genomes.</title>
        <authorList>
            <person name="Xie M."/>
            <person name="Chung C.Y.L."/>
            <person name="Li M.-W."/>
            <person name="Wong F.-L."/>
            <person name="Chan T.-F."/>
            <person name="Lam H.-M."/>
        </authorList>
    </citation>
    <scope>NUCLEOTIDE SEQUENCE [LARGE SCALE GENOMIC DNA]</scope>
    <source>
        <strain evidence="3">cv. W05</strain>
        <tissue evidence="2">Hypocotyl of etiolated seedlings</tissue>
    </source>
</reference>